<evidence type="ECO:0008006" key="5">
    <source>
        <dbReference type="Google" id="ProtNLM"/>
    </source>
</evidence>
<gene>
    <name evidence="3" type="ORF">PARMNEM_LOCUS11046</name>
</gene>
<proteinExistence type="predicted"/>
<protein>
    <recommendedName>
        <fullName evidence="5">Transposase</fullName>
    </recommendedName>
</protein>
<evidence type="ECO:0000313" key="4">
    <source>
        <dbReference type="Proteomes" id="UP001314205"/>
    </source>
</evidence>
<reference evidence="3 4" key="1">
    <citation type="submission" date="2023-11" db="EMBL/GenBank/DDBJ databases">
        <authorList>
            <person name="Hedman E."/>
            <person name="Englund M."/>
            <person name="Stromberg M."/>
            <person name="Nyberg Akerstrom W."/>
            <person name="Nylinder S."/>
            <person name="Jareborg N."/>
            <person name="Kallberg Y."/>
            <person name="Kronander E."/>
        </authorList>
    </citation>
    <scope>NUCLEOTIDE SEQUENCE [LARGE SCALE GENOMIC DNA]</scope>
</reference>
<feature type="domain" description="Transposable element P transposase-like RNase H" evidence="1">
    <location>
        <begin position="177"/>
        <end position="307"/>
    </location>
</feature>
<name>A0AAV1L5P7_9NEOP</name>
<feature type="domain" description="Transposable element P transposase-like GTP-binding insertion" evidence="2">
    <location>
        <begin position="341"/>
        <end position="464"/>
    </location>
</feature>
<dbReference type="Pfam" id="PF21788">
    <property type="entry name" value="TNP-like_GBD"/>
    <property type="match status" value="1"/>
</dbReference>
<evidence type="ECO:0000259" key="2">
    <source>
        <dbReference type="Pfam" id="PF21788"/>
    </source>
</evidence>
<evidence type="ECO:0000313" key="3">
    <source>
        <dbReference type="EMBL" id="CAK1590720.1"/>
    </source>
</evidence>
<comment type="caution">
    <text evidence="3">The sequence shown here is derived from an EMBL/GenBank/DDBJ whole genome shotgun (WGS) entry which is preliminary data.</text>
</comment>
<dbReference type="AlphaFoldDB" id="A0AAV1L5P7"/>
<accession>A0AAV1L5P7</accession>
<sequence length="583" mass="67486">MDSNSQIHLNILEGVQMPMIQSTSETVEMMEVGTQQILREDSIVKPLLSTPKKKHRSRLLPKISSLTPNCRRMYKEYRKSRRQLDFRKRTQRALKFSKDQSFLNMTKNMNPLAQKLFWMQIKQANKNIKGRRFSDEEKLIALSILKQSPKCYRFLQKMFILPSKTTLNKVVASLDVTSGINLKIFEALKLEVETWPELRKFCSILFDEVALEAGLTYDKNRDKIHGFVELKDRTNEFADHALVFLLRGAVHKWQQPIAYYFCKGATSAMQMKEIIQQIVEAVGSTGLLPVALCCDQGTAFQAVLKSFQEETRRHQILSGDRTDEAIEISGHKLNIVFDPPHLIKGIRNNFLTKNIKFGDEISKWSDIVDVYKMDCNTIGDTKLLPKLNDEHVMLGKIKKMKVKNCVRVLSHKVAQALNFAANFSHDVHGNKVSQTLRNTASTILLFDNLFDSVNGASTSHKYHKGKNLRKAVTATSEHHTFWQDAIKKLNEMKFVDLRGRESSVPSIKNWIVTIKSLQRLWQFFNEKNVKIMRPHYFNTDPIENFFGQVRAYNFRNNDPDCYTFANTFKTLNNWIYKVPQSYI</sequence>
<dbReference type="InterPro" id="IPR048365">
    <property type="entry name" value="TNP-like_RNaseH_N"/>
</dbReference>
<dbReference type="Pfam" id="PF21787">
    <property type="entry name" value="TNP-like_RNaseH_N"/>
    <property type="match status" value="1"/>
</dbReference>
<dbReference type="Proteomes" id="UP001314205">
    <property type="component" value="Unassembled WGS sequence"/>
</dbReference>
<organism evidence="3 4">
    <name type="scientific">Parnassius mnemosyne</name>
    <name type="common">clouded apollo</name>
    <dbReference type="NCBI Taxonomy" id="213953"/>
    <lineage>
        <taxon>Eukaryota</taxon>
        <taxon>Metazoa</taxon>
        <taxon>Ecdysozoa</taxon>
        <taxon>Arthropoda</taxon>
        <taxon>Hexapoda</taxon>
        <taxon>Insecta</taxon>
        <taxon>Pterygota</taxon>
        <taxon>Neoptera</taxon>
        <taxon>Endopterygota</taxon>
        <taxon>Lepidoptera</taxon>
        <taxon>Glossata</taxon>
        <taxon>Ditrysia</taxon>
        <taxon>Papilionoidea</taxon>
        <taxon>Papilionidae</taxon>
        <taxon>Parnassiinae</taxon>
        <taxon>Parnassini</taxon>
        <taxon>Parnassius</taxon>
        <taxon>Driopa</taxon>
    </lineage>
</organism>
<keyword evidence="4" id="KW-1185">Reference proteome</keyword>
<dbReference type="InterPro" id="IPR048366">
    <property type="entry name" value="TNP-like_GBD"/>
</dbReference>
<evidence type="ECO:0000259" key="1">
    <source>
        <dbReference type="Pfam" id="PF21787"/>
    </source>
</evidence>
<dbReference type="EMBL" id="CAVLGL010000086">
    <property type="protein sequence ID" value="CAK1590720.1"/>
    <property type="molecule type" value="Genomic_DNA"/>
</dbReference>